<dbReference type="AlphaFoldDB" id="A0A6L6Q1I6"/>
<dbReference type="PANTHER" id="PTHR30087:SF1">
    <property type="entry name" value="HYPOTHETICAL CYTOSOLIC PROTEIN"/>
    <property type="match status" value="1"/>
</dbReference>
<dbReference type="Pfam" id="PF04463">
    <property type="entry name" value="2-thiour_desulf"/>
    <property type="match status" value="1"/>
</dbReference>
<dbReference type="InterPro" id="IPR007553">
    <property type="entry name" value="2-thiour_desulf"/>
</dbReference>
<reference evidence="1 2" key="1">
    <citation type="submission" date="2019-11" db="EMBL/GenBank/DDBJ databases">
        <title>Type strains purchased from KCTC, JCM and DSMZ.</title>
        <authorList>
            <person name="Lu H."/>
        </authorList>
    </citation>
    <scope>NUCLEOTIDE SEQUENCE [LARGE SCALE GENOMIC DNA]</scope>
    <source>
        <strain evidence="1 2">KCTC 42409</strain>
    </source>
</reference>
<dbReference type="RefSeq" id="WP_155440068.1">
    <property type="nucleotide sequence ID" value="NZ_WNLA01000011.1"/>
</dbReference>
<accession>A0A6L6Q1I6</accession>
<comment type="caution">
    <text evidence="1">The sequence shown here is derived from an EMBL/GenBank/DDBJ whole genome shotgun (WGS) entry which is preliminary data.</text>
</comment>
<name>A0A6L6Q1I6_9BURK</name>
<organism evidence="1 2">
    <name type="scientific">Pseudoduganella ginsengisoli</name>
    <dbReference type="NCBI Taxonomy" id="1462440"/>
    <lineage>
        <taxon>Bacteria</taxon>
        <taxon>Pseudomonadati</taxon>
        <taxon>Pseudomonadota</taxon>
        <taxon>Betaproteobacteria</taxon>
        <taxon>Burkholderiales</taxon>
        <taxon>Oxalobacteraceae</taxon>
        <taxon>Telluria group</taxon>
        <taxon>Pseudoduganella</taxon>
    </lineage>
</organism>
<sequence>MEAILVSSCLLGNPVRYDGAGKRCGHALLQGWIAEGRVVPFCPEVAGGLPTPRPPAEIRHGLGGAHVLAGRSAVVESGGKDVSAEFIDGARQALAMAQRKHIRVAILKEGSPSCGSTLIYDGSFSGQTLAGDGVTAALLRQAGIAVFSEAQLPEAAAYIAQLEASPQAHR</sequence>
<evidence type="ECO:0000313" key="1">
    <source>
        <dbReference type="EMBL" id="MTW03703.1"/>
    </source>
</evidence>
<evidence type="ECO:0000313" key="2">
    <source>
        <dbReference type="Proteomes" id="UP000484015"/>
    </source>
</evidence>
<keyword evidence="2" id="KW-1185">Reference proteome</keyword>
<gene>
    <name evidence="1" type="ORF">GM668_16595</name>
</gene>
<protein>
    <submittedName>
        <fullName evidence="1">DUF523 domain-containing protein</fullName>
    </submittedName>
</protein>
<dbReference type="PANTHER" id="PTHR30087">
    <property type="entry name" value="INNER MEMBRANE PROTEIN"/>
    <property type="match status" value="1"/>
</dbReference>
<dbReference type="Proteomes" id="UP000484015">
    <property type="component" value="Unassembled WGS sequence"/>
</dbReference>
<proteinExistence type="predicted"/>
<dbReference type="EMBL" id="WNLA01000011">
    <property type="protein sequence ID" value="MTW03703.1"/>
    <property type="molecule type" value="Genomic_DNA"/>
</dbReference>
<dbReference type="OrthoDB" id="495783at2"/>